<evidence type="ECO:0000313" key="2">
    <source>
        <dbReference type="EMBL" id="RWX48274.1"/>
    </source>
</evidence>
<protein>
    <submittedName>
        <fullName evidence="2">Uncharacterized protein</fullName>
    </submittedName>
</protein>
<gene>
    <name evidence="2" type="ORF">H206_05176</name>
</gene>
<comment type="caution">
    <text evidence="2">The sequence shown here is derived from an EMBL/GenBank/DDBJ whole genome shotgun (WGS) entry which is preliminary data.</text>
</comment>
<dbReference type="Proteomes" id="UP000287853">
    <property type="component" value="Unassembled WGS sequence"/>
</dbReference>
<proteinExistence type="predicted"/>
<reference evidence="2 3" key="1">
    <citation type="submission" date="2017-01" db="EMBL/GenBank/DDBJ databases">
        <title>The cable genome- insights into the physiology and evolution of filamentous bacteria capable of sulfide oxidation via long distance electron transfer.</title>
        <authorList>
            <person name="Schreiber L."/>
            <person name="Bjerg J.T."/>
            <person name="Boggild A."/>
            <person name="Van De Vossenberg J."/>
            <person name="Meysman F."/>
            <person name="Nielsen L.P."/>
            <person name="Schramm A."/>
            <person name="Kjeldsen K.U."/>
        </authorList>
    </citation>
    <scope>NUCLEOTIDE SEQUENCE [LARGE SCALE GENOMIC DNA]</scope>
    <source>
        <strain evidence="2">MCF</strain>
    </source>
</reference>
<dbReference type="EMBL" id="MTKO01000002">
    <property type="protein sequence ID" value="RWX48274.1"/>
    <property type="molecule type" value="Genomic_DNA"/>
</dbReference>
<sequence length="129" mass="14187">MPPRVPKRTKRSCISVSLPTNLGRSRLSRLPATAPQMTARRITPEKSPPMARIARAGSQMIAVPTAGIMESTAMTVPQKTAPCIPARKKAKPHNPPCNIPMMKVDFMVAPATEVKRKRRRSSSSWTMGR</sequence>
<evidence type="ECO:0000256" key="1">
    <source>
        <dbReference type="SAM" id="MobiDB-lite"/>
    </source>
</evidence>
<keyword evidence="3" id="KW-1185">Reference proteome</keyword>
<feature type="region of interest" description="Disordered" evidence="1">
    <location>
        <begin position="24"/>
        <end position="49"/>
    </location>
</feature>
<dbReference type="AlphaFoldDB" id="A0A3S3QIF7"/>
<evidence type="ECO:0000313" key="3">
    <source>
        <dbReference type="Proteomes" id="UP000287853"/>
    </source>
</evidence>
<organism evidence="2 3">
    <name type="scientific">Candidatus Electrothrix aarhusensis</name>
    <dbReference type="NCBI Taxonomy" id="1859131"/>
    <lineage>
        <taxon>Bacteria</taxon>
        <taxon>Pseudomonadati</taxon>
        <taxon>Thermodesulfobacteriota</taxon>
        <taxon>Desulfobulbia</taxon>
        <taxon>Desulfobulbales</taxon>
        <taxon>Desulfobulbaceae</taxon>
        <taxon>Candidatus Electrothrix</taxon>
    </lineage>
</organism>
<name>A0A3S3QIF7_9BACT</name>
<accession>A0A3S3QIF7</accession>